<evidence type="ECO:0000256" key="2">
    <source>
        <dbReference type="SAM" id="Phobius"/>
    </source>
</evidence>
<name>A0ABP4EM35_9ACTN</name>
<feature type="region of interest" description="Disordered" evidence="1">
    <location>
        <begin position="1"/>
        <end position="21"/>
    </location>
</feature>
<evidence type="ECO:0000256" key="1">
    <source>
        <dbReference type="SAM" id="MobiDB-lite"/>
    </source>
</evidence>
<feature type="transmembrane region" description="Helical" evidence="2">
    <location>
        <begin position="59"/>
        <end position="80"/>
    </location>
</feature>
<dbReference type="Proteomes" id="UP001501581">
    <property type="component" value="Unassembled WGS sequence"/>
</dbReference>
<keyword evidence="4" id="KW-1185">Reference proteome</keyword>
<protein>
    <submittedName>
        <fullName evidence="3">Uncharacterized protein</fullName>
    </submittedName>
</protein>
<keyword evidence="2" id="KW-1133">Transmembrane helix</keyword>
<reference evidence="4" key="1">
    <citation type="journal article" date="2019" name="Int. J. Syst. Evol. Microbiol.">
        <title>The Global Catalogue of Microorganisms (GCM) 10K type strain sequencing project: providing services to taxonomists for standard genome sequencing and annotation.</title>
        <authorList>
            <consortium name="The Broad Institute Genomics Platform"/>
            <consortium name="The Broad Institute Genome Sequencing Center for Infectious Disease"/>
            <person name="Wu L."/>
            <person name="Ma J."/>
        </authorList>
    </citation>
    <scope>NUCLEOTIDE SEQUENCE [LARGE SCALE GENOMIC DNA]</scope>
    <source>
        <strain evidence="4">JCM 13008</strain>
    </source>
</reference>
<dbReference type="RefSeq" id="WP_415629803.1">
    <property type="nucleotide sequence ID" value="NZ_CBCRZO010000001.1"/>
</dbReference>
<evidence type="ECO:0000313" key="3">
    <source>
        <dbReference type="EMBL" id="GAA1110659.1"/>
    </source>
</evidence>
<keyword evidence="2" id="KW-0472">Membrane</keyword>
<keyword evidence="2" id="KW-0812">Transmembrane</keyword>
<dbReference type="EMBL" id="BAAALG010000013">
    <property type="protein sequence ID" value="GAA1110659.1"/>
    <property type="molecule type" value="Genomic_DNA"/>
</dbReference>
<accession>A0ABP4EM35</accession>
<sequence>MTDDFDGTTGSGDGSDAERAEVDRAELAFRAAFAREAGAFEAAPVDLADAAQPSRRRRWLAPLVAAVLVAMVGVGIAVLVGTDEPAPSAGDRQATDGAPSTLAEGWRYESIGDVSIQVPDAWPYLVPPGDQWCVNEEKNAAATAQPYLGLRGGASTLVLCTHNGAASPIFGDLPPRFWSTHIELGFVTPEAPPEGETEADGWTRIVQRSGEVQLTGYADAEHLALIRKVLASVRVAEVDPLGCPATAPTSLRPATAFDVREVRASRMVICQYYADGMAGPQSRTTSWPLQASRELADPEALRRAIADAAPGGGPNRPKTCVKTKLRGPDFVLRIETAEGLREIWGRAGNCRYNGLDDGITVREVTAANCAPLWGGRVRLLLGSSAVMERCWPS</sequence>
<gene>
    <name evidence="3" type="ORF">GCM10009668_34250</name>
</gene>
<organism evidence="3 4">
    <name type="scientific">Nocardioides dubius</name>
    <dbReference type="NCBI Taxonomy" id="317019"/>
    <lineage>
        <taxon>Bacteria</taxon>
        <taxon>Bacillati</taxon>
        <taxon>Actinomycetota</taxon>
        <taxon>Actinomycetes</taxon>
        <taxon>Propionibacteriales</taxon>
        <taxon>Nocardioidaceae</taxon>
        <taxon>Nocardioides</taxon>
    </lineage>
</organism>
<comment type="caution">
    <text evidence="3">The sequence shown here is derived from an EMBL/GenBank/DDBJ whole genome shotgun (WGS) entry which is preliminary data.</text>
</comment>
<evidence type="ECO:0000313" key="4">
    <source>
        <dbReference type="Proteomes" id="UP001501581"/>
    </source>
</evidence>
<proteinExistence type="predicted"/>